<dbReference type="GO" id="GO:0006355">
    <property type="term" value="P:regulation of DNA-templated transcription"/>
    <property type="evidence" value="ECO:0007669"/>
    <property type="project" value="InterPro"/>
</dbReference>
<dbReference type="Pfam" id="PF22513">
    <property type="entry name" value="FitA-like_RHH"/>
    <property type="match status" value="1"/>
</dbReference>
<dbReference type="EMBL" id="CP000492">
    <property type="protein sequence ID" value="ABL66625.1"/>
    <property type="molecule type" value="Genomic_DNA"/>
</dbReference>
<proteinExistence type="predicted"/>
<dbReference type="Gene3D" id="1.10.1220.10">
    <property type="entry name" value="Met repressor-like"/>
    <property type="match status" value="1"/>
</dbReference>
<dbReference type="InterPro" id="IPR053853">
    <property type="entry name" value="FitA-like_RHH"/>
</dbReference>
<protein>
    <recommendedName>
        <fullName evidence="1">Antitoxin FitA-like ribbon-helix-helix domain-containing protein</fullName>
    </recommendedName>
</protein>
<feature type="domain" description="Antitoxin FitA-like ribbon-helix-helix" evidence="1">
    <location>
        <begin position="36"/>
        <end position="74"/>
    </location>
</feature>
<dbReference type="STRING" id="290317.Cpha266_2641"/>
<dbReference type="KEGG" id="cph:Cpha266_2641"/>
<evidence type="ECO:0000313" key="3">
    <source>
        <dbReference type="Proteomes" id="UP000008701"/>
    </source>
</evidence>
<keyword evidence="3" id="KW-1185">Reference proteome</keyword>
<reference evidence="2 3" key="1">
    <citation type="submission" date="2006-12" db="EMBL/GenBank/DDBJ databases">
        <title>Complete sequence of Chlorobium phaeobacteroides DSM 266.</title>
        <authorList>
            <consortium name="US DOE Joint Genome Institute"/>
            <person name="Copeland A."/>
            <person name="Lucas S."/>
            <person name="Lapidus A."/>
            <person name="Barry K."/>
            <person name="Detter J.C."/>
            <person name="Glavina del Rio T."/>
            <person name="Hammon N."/>
            <person name="Israni S."/>
            <person name="Pitluck S."/>
            <person name="Goltsman E."/>
            <person name="Schmutz J."/>
            <person name="Larimer F."/>
            <person name="Land M."/>
            <person name="Hauser L."/>
            <person name="Mikhailova N."/>
            <person name="Li T."/>
            <person name="Overmann J."/>
            <person name="Bryant D.A."/>
            <person name="Richardson P."/>
        </authorList>
    </citation>
    <scope>NUCLEOTIDE SEQUENCE [LARGE SCALE GENOMIC DNA]</scope>
    <source>
        <strain evidence="2 3">DSM 266</strain>
    </source>
</reference>
<evidence type="ECO:0000313" key="2">
    <source>
        <dbReference type="EMBL" id="ABL66625.1"/>
    </source>
</evidence>
<dbReference type="eggNOG" id="COG4691">
    <property type="taxonomic scope" value="Bacteria"/>
</dbReference>
<sequence>MGKTLPLSYNSAATLSSSFVTRSFHSDRLNWRCIIAQVIIRNIEDELKIRLKARAAQHGWSIEEEVCQILRTAVSEASPTRQRLGSRIAARFASVGLLEPLPELRGDTITPMDLGV</sequence>
<evidence type="ECO:0000259" key="1">
    <source>
        <dbReference type="Pfam" id="PF22513"/>
    </source>
</evidence>
<dbReference type="HOGENOM" id="CLU_168829_0_0_10"/>
<gene>
    <name evidence="2" type="ordered locus">Cpha266_2641</name>
</gene>
<accession>A1BJP8</accession>
<dbReference type="InterPro" id="IPR010985">
    <property type="entry name" value="Ribbon_hlx_hlx"/>
</dbReference>
<dbReference type="AlphaFoldDB" id="A1BJP8"/>
<dbReference type="SUPFAM" id="SSF47598">
    <property type="entry name" value="Ribbon-helix-helix"/>
    <property type="match status" value="1"/>
</dbReference>
<dbReference type="InterPro" id="IPR013321">
    <property type="entry name" value="Arc_rbn_hlx_hlx"/>
</dbReference>
<dbReference type="Proteomes" id="UP000008701">
    <property type="component" value="Chromosome"/>
</dbReference>
<dbReference type="RefSeq" id="WP_015961156.1">
    <property type="nucleotide sequence ID" value="NC_008639.1"/>
</dbReference>
<name>A1BJP8_CHLPD</name>
<organism evidence="2 3">
    <name type="scientific">Chlorobium phaeobacteroides (strain DSM 266 / SMG 266 / 2430)</name>
    <dbReference type="NCBI Taxonomy" id="290317"/>
    <lineage>
        <taxon>Bacteria</taxon>
        <taxon>Pseudomonadati</taxon>
        <taxon>Chlorobiota</taxon>
        <taxon>Chlorobiia</taxon>
        <taxon>Chlorobiales</taxon>
        <taxon>Chlorobiaceae</taxon>
        <taxon>Chlorobium/Pelodictyon group</taxon>
        <taxon>Chlorobium</taxon>
    </lineage>
</organism>